<dbReference type="Pfam" id="PF14024">
    <property type="entry name" value="DUF4240"/>
    <property type="match status" value="1"/>
</dbReference>
<reference evidence="1" key="1">
    <citation type="submission" date="2020-05" db="EMBL/GenBank/DDBJ databases">
        <title>Chitinophaga laudate sp. nov., isolated from a tropical peat swamp.</title>
        <authorList>
            <person name="Goh C.B.S."/>
            <person name="Lee M.S."/>
            <person name="Parimannan S."/>
            <person name="Pasbakhsh P."/>
            <person name="Yule C.M."/>
            <person name="Rajandas H."/>
            <person name="Loke S."/>
            <person name="Croft L."/>
            <person name="Tan J.B.L."/>
        </authorList>
    </citation>
    <scope>NUCLEOTIDE SEQUENCE</scope>
    <source>
        <strain evidence="1">Mgbs1</strain>
    </source>
</reference>
<dbReference type="EMBL" id="RIAR02000001">
    <property type="protein sequence ID" value="NSL85912.1"/>
    <property type="molecule type" value="Genomic_DNA"/>
</dbReference>
<proteinExistence type="predicted"/>
<dbReference type="Proteomes" id="UP000281028">
    <property type="component" value="Unassembled WGS sequence"/>
</dbReference>
<keyword evidence="2" id="KW-1185">Reference proteome</keyword>
<dbReference type="AlphaFoldDB" id="A0A433WI31"/>
<evidence type="ECO:0000313" key="1">
    <source>
        <dbReference type="EMBL" id="NSL85912.1"/>
    </source>
</evidence>
<evidence type="ECO:0000313" key="2">
    <source>
        <dbReference type="Proteomes" id="UP000281028"/>
    </source>
</evidence>
<gene>
    <name evidence="1" type="ORF">ECE50_003655</name>
</gene>
<dbReference type="InterPro" id="IPR025334">
    <property type="entry name" value="DUF4240"/>
</dbReference>
<sequence length="177" mass="20241">MEKETFWKIMETASMAAEEEKAGKITQLLTSCSLEDITDFEIILREAIIELDDFSIMGILKVMTGRVSDDAYVYFRCWLISQGKAVVETARTQPDNLAAIVQENTYPDFEELLYVADDAYLQKSGLTEEEAEDNLPRNVAYERGLDYDFEAPPTKGIQWTADDLPRLYPKLWAIYNA</sequence>
<dbReference type="OrthoDB" id="6200718at2"/>
<organism evidence="1 2">
    <name type="scientific">Chitinophaga solisilvae</name>
    <dbReference type="NCBI Taxonomy" id="1233460"/>
    <lineage>
        <taxon>Bacteria</taxon>
        <taxon>Pseudomonadati</taxon>
        <taxon>Bacteroidota</taxon>
        <taxon>Chitinophagia</taxon>
        <taxon>Chitinophagales</taxon>
        <taxon>Chitinophagaceae</taxon>
        <taxon>Chitinophaga</taxon>
    </lineage>
</organism>
<comment type="caution">
    <text evidence="1">The sequence shown here is derived from an EMBL/GenBank/DDBJ whole genome shotgun (WGS) entry which is preliminary data.</text>
</comment>
<name>A0A433WI31_9BACT</name>
<accession>A0A433WI31</accession>
<protein>
    <submittedName>
        <fullName evidence="1">DUF4240 domain-containing protein</fullName>
    </submittedName>
</protein>